<evidence type="ECO:0000313" key="2">
    <source>
        <dbReference type="EMBL" id="KAL3318338.1"/>
    </source>
</evidence>
<feature type="coiled-coil region" evidence="1">
    <location>
        <begin position="9"/>
        <end position="41"/>
    </location>
</feature>
<keyword evidence="3" id="KW-1185">Reference proteome</keyword>
<protein>
    <submittedName>
        <fullName evidence="2">Uncharacterized protein</fullName>
    </submittedName>
</protein>
<dbReference type="Proteomes" id="UP001626550">
    <property type="component" value="Unassembled WGS sequence"/>
</dbReference>
<dbReference type="EMBL" id="JBJKFK010000257">
    <property type="protein sequence ID" value="KAL3318338.1"/>
    <property type="molecule type" value="Genomic_DNA"/>
</dbReference>
<sequence>MKLGHELTKEKTLKEILKEQAEKRQVEIELLKHKNQALELRLSKSDNPRRWIEENRFIVDM</sequence>
<organism evidence="2 3">
    <name type="scientific">Cichlidogyrus casuarinus</name>
    <dbReference type="NCBI Taxonomy" id="1844966"/>
    <lineage>
        <taxon>Eukaryota</taxon>
        <taxon>Metazoa</taxon>
        <taxon>Spiralia</taxon>
        <taxon>Lophotrochozoa</taxon>
        <taxon>Platyhelminthes</taxon>
        <taxon>Monogenea</taxon>
        <taxon>Monopisthocotylea</taxon>
        <taxon>Dactylogyridea</taxon>
        <taxon>Ancyrocephalidae</taxon>
        <taxon>Cichlidogyrus</taxon>
    </lineage>
</organism>
<accession>A0ABD2QFM4</accession>
<keyword evidence="1" id="KW-0175">Coiled coil</keyword>
<comment type="caution">
    <text evidence="2">The sequence shown here is derived from an EMBL/GenBank/DDBJ whole genome shotgun (WGS) entry which is preliminary data.</text>
</comment>
<gene>
    <name evidence="2" type="ORF">Ciccas_003000</name>
</gene>
<proteinExistence type="predicted"/>
<evidence type="ECO:0000313" key="3">
    <source>
        <dbReference type="Proteomes" id="UP001626550"/>
    </source>
</evidence>
<dbReference type="AlphaFoldDB" id="A0ABD2QFM4"/>
<name>A0ABD2QFM4_9PLAT</name>
<evidence type="ECO:0000256" key="1">
    <source>
        <dbReference type="SAM" id="Coils"/>
    </source>
</evidence>
<reference evidence="2 3" key="1">
    <citation type="submission" date="2024-11" db="EMBL/GenBank/DDBJ databases">
        <title>Adaptive evolution of stress response genes in parasites aligns with host niche diversity.</title>
        <authorList>
            <person name="Hahn C."/>
            <person name="Resl P."/>
        </authorList>
    </citation>
    <scope>NUCLEOTIDE SEQUENCE [LARGE SCALE GENOMIC DNA]</scope>
    <source>
        <strain evidence="2">EGGRZ-B1_66</strain>
        <tissue evidence="2">Body</tissue>
    </source>
</reference>